<accession>A0A0D0BAF0</accession>
<organism evidence="2 3">
    <name type="scientific">Collybiopsis luxurians FD-317 M1</name>
    <dbReference type="NCBI Taxonomy" id="944289"/>
    <lineage>
        <taxon>Eukaryota</taxon>
        <taxon>Fungi</taxon>
        <taxon>Dikarya</taxon>
        <taxon>Basidiomycota</taxon>
        <taxon>Agaricomycotina</taxon>
        <taxon>Agaricomycetes</taxon>
        <taxon>Agaricomycetidae</taxon>
        <taxon>Agaricales</taxon>
        <taxon>Marasmiineae</taxon>
        <taxon>Omphalotaceae</taxon>
        <taxon>Collybiopsis</taxon>
        <taxon>Collybiopsis luxurians</taxon>
    </lineage>
</organism>
<gene>
    <name evidence="2" type="ORF">GYMLUDRAFT_50682</name>
</gene>
<protein>
    <submittedName>
        <fullName evidence="2">Uncharacterized protein</fullName>
    </submittedName>
</protein>
<evidence type="ECO:0000256" key="1">
    <source>
        <dbReference type="SAM" id="Phobius"/>
    </source>
</evidence>
<dbReference type="OrthoDB" id="2744793at2759"/>
<dbReference type="AlphaFoldDB" id="A0A0D0BAF0"/>
<name>A0A0D0BAF0_9AGAR</name>
<feature type="transmembrane region" description="Helical" evidence="1">
    <location>
        <begin position="179"/>
        <end position="201"/>
    </location>
</feature>
<keyword evidence="3" id="KW-1185">Reference proteome</keyword>
<feature type="transmembrane region" description="Helical" evidence="1">
    <location>
        <begin position="258"/>
        <end position="281"/>
    </location>
</feature>
<proteinExistence type="predicted"/>
<feature type="transmembrane region" description="Helical" evidence="1">
    <location>
        <begin position="55"/>
        <end position="76"/>
    </location>
</feature>
<feature type="transmembrane region" description="Helical" evidence="1">
    <location>
        <begin position="140"/>
        <end position="159"/>
    </location>
</feature>
<feature type="transmembrane region" description="Helical" evidence="1">
    <location>
        <begin position="114"/>
        <end position="133"/>
    </location>
</feature>
<dbReference type="Proteomes" id="UP000053593">
    <property type="component" value="Unassembled WGS sequence"/>
</dbReference>
<dbReference type="EMBL" id="KN834868">
    <property type="protein sequence ID" value="KIK51271.1"/>
    <property type="molecule type" value="Genomic_DNA"/>
</dbReference>
<reference evidence="2 3" key="1">
    <citation type="submission" date="2014-04" db="EMBL/GenBank/DDBJ databases">
        <title>Evolutionary Origins and Diversification of the Mycorrhizal Mutualists.</title>
        <authorList>
            <consortium name="DOE Joint Genome Institute"/>
            <consortium name="Mycorrhizal Genomics Consortium"/>
            <person name="Kohler A."/>
            <person name="Kuo A."/>
            <person name="Nagy L.G."/>
            <person name="Floudas D."/>
            <person name="Copeland A."/>
            <person name="Barry K.W."/>
            <person name="Cichocki N."/>
            <person name="Veneault-Fourrey C."/>
            <person name="LaButti K."/>
            <person name="Lindquist E.A."/>
            <person name="Lipzen A."/>
            <person name="Lundell T."/>
            <person name="Morin E."/>
            <person name="Murat C."/>
            <person name="Riley R."/>
            <person name="Ohm R."/>
            <person name="Sun H."/>
            <person name="Tunlid A."/>
            <person name="Henrissat B."/>
            <person name="Grigoriev I.V."/>
            <person name="Hibbett D.S."/>
            <person name="Martin F."/>
        </authorList>
    </citation>
    <scope>NUCLEOTIDE SEQUENCE [LARGE SCALE GENOMIC DNA]</scope>
    <source>
        <strain evidence="2 3">FD-317 M1</strain>
    </source>
</reference>
<feature type="transmembrane region" description="Helical" evidence="1">
    <location>
        <begin position="15"/>
        <end position="43"/>
    </location>
</feature>
<evidence type="ECO:0000313" key="3">
    <source>
        <dbReference type="Proteomes" id="UP000053593"/>
    </source>
</evidence>
<keyword evidence="1" id="KW-1133">Transmembrane helix</keyword>
<dbReference type="HOGENOM" id="CLU_071641_1_0_1"/>
<keyword evidence="1" id="KW-0812">Transmembrane</keyword>
<keyword evidence="1" id="KW-0472">Membrane</keyword>
<sequence length="303" mass="34185">MTPDDAALITTYGSFLFSSTISCIVQFTGYGLVILGIFFAISSRQSISEERPKRILFVYLTVVYICSTWSVIYYGGFTLTRARYTFARVVKGGIAEQVQISNQKGMIWDTISPWPATINLLLSDLIVTWRAWVLFQEIKLLKLLLAFLMVANIGINLADCIWEELEINIAFLNSAILDWLSLGISLFVNLFSTSLITWRAWDHYRIMARASIHRRSPVQNVLLLLIESGAIFCAVQLADLPLTVLNTNPEVTFPTQLAFYTMNAITVVAETLYPVAVIILIHRNSSPVIETFHYTVSQRAHSE</sequence>
<evidence type="ECO:0000313" key="2">
    <source>
        <dbReference type="EMBL" id="KIK51271.1"/>
    </source>
</evidence>
<feature type="transmembrane region" description="Helical" evidence="1">
    <location>
        <begin position="221"/>
        <end position="238"/>
    </location>
</feature>